<dbReference type="RefSeq" id="WP_209637859.1">
    <property type="nucleotide sequence ID" value="NZ_JAGINW010000001.1"/>
</dbReference>
<comment type="caution">
    <text evidence="4">The sequence shown here is derived from an EMBL/GenBank/DDBJ whole genome shotgun (WGS) entry which is preliminary data.</text>
</comment>
<keyword evidence="5" id="KW-1185">Reference proteome</keyword>
<evidence type="ECO:0000256" key="1">
    <source>
        <dbReference type="ARBA" id="ARBA00023015"/>
    </source>
</evidence>
<evidence type="ECO:0000256" key="2">
    <source>
        <dbReference type="ARBA" id="ARBA00023163"/>
    </source>
</evidence>
<dbReference type="InterPro" id="IPR024344">
    <property type="entry name" value="MDMPI_metal-binding"/>
</dbReference>
<reference evidence="4 5" key="1">
    <citation type="submission" date="2021-03" db="EMBL/GenBank/DDBJ databases">
        <title>Sequencing the genomes of 1000 actinobacteria strains.</title>
        <authorList>
            <person name="Klenk H.-P."/>
        </authorList>
    </citation>
    <scope>NUCLEOTIDE SEQUENCE [LARGE SCALE GENOMIC DNA]</scope>
    <source>
        <strain evidence="4 5">DSM 46670</strain>
    </source>
</reference>
<evidence type="ECO:0000313" key="5">
    <source>
        <dbReference type="Proteomes" id="UP001519332"/>
    </source>
</evidence>
<dbReference type="InterPro" id="IPR034660">
    <property type="entry name" value="DinB/YfiT-like"/>
</dbReference>
<accession>A0ABS4TEY5</accession>
<dbReference type="SUPFAM" id="SSF109854">
    <property type="entry name" value="DinB/YfiT-like putative metalloenzymes"/>
    <property type="match status" value="1"/>
</dbReference>
<dbReference type="Pfam" id="PF11716">
    <property type="entry name" value="MDMPI_N"/>
    <property type="match status" value="1"/>
</dbReference>
<organism evidence="4 5">
    <name type="scientific">Kibdelosporangium banguiense</name>
    <dbReference type="NCBI Taxonomy" id="1365924"/>
    <lineage>
        <taxon>Bacteria</taxon>
        <taxon>Bacillati</taxon>
        <taxon>Actinomycetota</taxon>
        <taxon>Actinomycetes</taxon>
        <taxon>Pseudonocardiales</taxon>
        <taxon>Pseudonocardiaceae</taxon>
        <taxon>Kibdelosporangium</taxon>
    </lineage>
</organism>
<proteinExistence type="predicted"/>
<gene>
    <name evidence="4" type="ORF">JOF56_002803</name>
</gene>
<keyword evidence="2" id="KW-0804">Transcription</keyword>
<dbReference type="Proteomes" id="UP001519332">
    <property type="component" value="Unassembled WGS sequence"/>
</dbReference>
<dbReference type="InterPro" id="IPR041916">
    <property type="entry name" value="Anti_sigma_zinc_sf"/>
</dbReference>
<protein>
    <submittedName>
        <fullName evidence="4">Uncharacterized protein (TIGR03083 family)</fullName>
    </submittedName>
</protein>
<feature type="domain" description="Mycothiol-dependent maleylpyruvate isomerase metal-binding" evidence="3">
    <location>
        <begin position="77"/>
        <end position="195"/>
    </location>
</feature>
<keyword evidence="1" id="KW-0805">Transcription regulation</keyword>
<dbReference type="EMBL" id="JAGINW010000001">
    <property type="protein sequence ID" value="MBP2322418.1"/>
    <property type="molecule type" value="Genomic_DNA"/>
</dbReference>
<evidence type="ECO:0000313" key="4">
    <source>
        <dbReference type="EMBL" id="MBP2322418.1"/>
    </source>
</evidence>
<dbReference type="InterPro" id="IPR017517">
    <property type="entry name" value="Maleyloyr_isom"/>
</dbReference>
<dbReference type="Gene3D" id="1.10.10.1320">
    <property type="entry name" value="Anti-sigma factor, zinc-finger domain"/>
    <property type="match status" value="1"/>
</dbReference>
<dbReference type="NCBIfam" id="TIGR03083">
    <property type="entry name" value="maleylpyruvate isomerase family mycothiol-dependent enzyme"/>
    <property type="match status" value="1"/>
</dbReference>
<sequence length="308" mass="33576">MTSLLAAWTVHACDRHEARSVDAHLRTCETCRAEVRVLSTAAEGLARSDAQPSKSIRDKVLAVAGRQPVPSYAQAYAAAVSALNALLHELDAHQWTGVVAHDQWSVLDLVIHLTATDNLVADKLGLHVHPAVAPDADPDSRTEVLLAMPRKRDRAWPGWREQAHAICNELVTRPLPADLMVSRAFETWIHARDIALVTQKNLPPPPPAHMHTIADFAARLLPHAAECRRVVRPGNVVRLVLSGNGGGIWSLPLGEPDLGVTVEMTMDVTEYCLLMGGRREPRAVDVMIRGDVELGYDLLDAGPTLAPR</sequence>
<dbReference type="Gene3D" id="1.20.120.450">
    <property type="entry name" value="dinb family like domain"/>
    <property type="match status" value="1"/>
</dbReference>
<evidence type="ECO:0000259" key="3">
    <source>
        <dbReference type="Pfam" id="PF11716"/>
    </source>
</evidence>
<name>A0ABS4TEY5_9PSEU</name>